<evidence type="ECO:0000313" key="2">
    <source>
        <dbReference type="EnsemblProtists" id="PYU1_T007748"/>
    </source>
</evidence>
<feature type="compositionally biased region" description="Polar residues" evidence="1">
    <location>
        <begin position="139"/>
        <end position="160"/>
    </location>
</feature>
<feature type="region of interest" description="Disordered" evidence="1">
    <location>
        <begin position="1"/>
        <end position="26"/>
    </location>
</feature>
<dbReference type="STRING" id="431595.K3WS04"/>
<sequence>MFWRRKKNDAAGAARGAVAGAHDGAEDDEITKLQRQFGIKPVSDADVQLEFQKLFGSGDGNTGRSLTTELALFGGAAVNEDDEEAKILRALNISKLDVDSVSLEDGDDGDLDSDDGDAGQLTARRELHGVLQEVHATAKQQYSQNDPLSLFSDGTPSQPAERNGGHPDDVAARVHALKVDALALKRAGKIKEALALFRQAKELEAHVQVTPPRQQVAYVAPPPQAPVAPAQAPIVMSPVNAVGDQDEDDGGVEVTDEDMQNPEFLAQLASMGLSNPEPVVDSVAALEAEIQSTKRRALEFKRNNQIQDALQCMRTIKELESKLTEIKHSNVGAAETMRIESGSTVVTATSAVQVEASSGNVAITTHSYAAVMSMEGHTRGDDGNESDVEVTEQDMEDPAFAEELRKMGFDPSADFGKNGDDPTVGSNSAGSNRVELAPPSPAKRYERAPLLRATTSMDDEDLIDAFDDEDEEHVHIAPSAVQTNYGTLMTETPSVAAPPSPPHEQQENLDVTDLSAQLQHLKESALFLKREGKIQEALEKMRRIKQVEALIEHKQRKSADMISAAPAVVHDPVITAKFQELEQLLVDFGNRALALAKENLSVDRTKSTEWLNKRKAYAAELDTLRAKRQNPLQAPPPYRIQRLTREVEVQLHDIPADQVIVSIGSVNELKVMAGRDIFVKFCLNFPSATPHEGKTGIVRVSSSSPYSTGKITTQNQFRFPVQRSRGTQRLFEIKKVHFEVWTAGTFLRNPELVARGYQELMPFLSTCQVSCNIPFVGPNRKPTGGNVEVSIRFRAPLRDKEMRTETLEELHVGEYPVPVEPKAICDSSSSTSPNVVIPQSIEVKMPQVSEPTIEEVVPHQADDEDPHHPDLIISYDVINEELEKIEAKLPSLHGQVALGLQDRYDSLALKKQLLEIDMQTGNLTLDMYVTKLHVRIKEDRKLIAKLMKSGRRTDAARVLHRVKIMEKELVGADGNESNETDAA</sequence>
<dbReference type="EnsemblProtists" id="PYU1_T007748">
    <property type="protein sequence ID" value="PYU1_T007748"/>
    <property type="gene ID" value="PYU1_G007732"/>
</dbReference>
<evidence type="ECO:0000256" key="1">
    <source>
        <dbReference type="SAM" id="MobiDB-lite"/>
    </source>
</evidence>
<reference evidence="3" key="1">
    <citation type="journal article" date="2010" name="Genome Biol.">
        <title>Genome sequence of the necrotrophic plant pathogen Pythium ultimum reveals original pathogenicity mechanisms and effector repertoire.</title>
        <authorList>
            <person name="Levesque C.A."/>
            <person name="Brouwer H."/>
            <person name="Cano L."/>
            <person name="Hamilton J.P."/>
            <person name="Holt C."/>
            <person name="Huitema E."/>
            <person name="Raffaele S."/>
            <person name="Robideau G.P."/>
            <person name="Thines M."/>
            <person name="Win J."/>
            <person name="Zerillo M.M."/>
            <person name="Beakes G.W."/>
            <person name="Boore J.L."/>
            <person name="Busam D."/>
            <person name="Dumas B."/>
            <person name="Ferriera S."/>
            <person name="Fuerstenberg S.I."/>
            <person name="Gachon C.M."/>
            <person name="Gaulin E."/>
            <person name="Govers F."/>
            <person name="Grenville-Briggs L."/>
            <person name="Horner N."/>
            <person name="Hostetler J."/>
            <person name="Jiang R.H."/>
            <person name="Johnson J."/>
            <person name="Krajaejun T."/>
            <person name="Lin H."/>
            <person name="Meijer H.J."/>
            <person name="Moore B."/>
            <person name="Morris P."/>
            <person name="Phuntmart V."/>
            <person name="Puiu D."/>
            <person name="Shetty J."/>
            <person name="Stajich J.E."/>
            <person name="Tripathy S."/>
            <person name="Wawra S."/>
            <person name="van West P."/>
            <person name="Whitty B.R."/>
            <person name="Coutinho P.M."/>
            <person name="Henrissat B."/>
            <person name="Martin F."/>
            <person name="Thomas P.D."/>
            <person name="Tyler B.M."/>
            <person name="De Vries R.P."/>
            <person name="Kamoun S."/>
            <person name="Yandell M."/>
            <person name="Tisserat N."/>
            <person name="Buell C.R."/>
        </authorList>
    </citation>
    <scope>NUCLEOTIDE SEQUENCE</scope>
    <source>
        <strain evidence="3">DAOM:BR144</strain>
    </source>
</reference>
<dbReference type="eggNOG" id="KOG3837">
    <property type="taxonomic scope" value="Eukaryota"/>
</dbReference>
<evidence type="ECO:0000313" key="3">
    <source>
        <dbReference type="Proteomes" id="UP000019132"/>
    </source>
</evidence>
<name>K3WS04_GLOUD</name>
<feature type="region of interest" description="Disordered" evidence="1">
    <location>
        <begin position="409"/>
        <end position="448"/>
    </location>
</feature>
<dbReference type="PANTHER" id="PTHR13076">
    <property type="entry name" value="COILED-COIL AND C2 DOMAIN-CONTAINING PROTEIN 1-LIKE"/>
    <property type="match status" value="1"/>
</dbReference>
<protein>
    <recommendedName>
        <fullName evidence="4">DM14 domain-containing protein</fullName>
    </recommendedName>
</protein>
<dbReference type="AlphaFoldDB" id="K3WS04"/>
<dbReference type="InterPro" id="IPR039725">
    <property type="entry name" value="CC2D1A/B"/>
</dbReference>
<dbReference type="VEuPathDB" id="FungiDB:PYU1_G007732"/>
<dbReference type="GO" id="GO:0001227">
    <property type="term" value="F:DNA-binding transcription repressor activity, RNA polymerase II-specific"/>
    <property type="evidence" value="ECO:0007669"/>
    <property type="project" value="InterPro"/>
</dbReference>
<proteinExistence type="predicted"/>
<organism evidence="2 3">
    <name type="scientific">Globisporangium ultimum (strain ATCC 200006 / CBS 805.95 / DAOM BR144)</name>
    <name type="common">Pythium ultimum</name>
    <dbReference type="NCBI Taxonomy" id="431595"/>
    <lineage>
        <taxon>Eukaryota</taxon>
        <taxon>Sar</taxon>
        <taxon>Stramenopiles</taxon>
        <taxon>Oomycota</taxon>
        <taxon>Peronosporomycetes</taxon>
        <taxon>Pythiales</taxon>
        <taxon>Pythiaceae</taxon>
        <taxon>Globisporangium</taxon>
    </lineage>
</organism>
<dbReference type="OMA" id="IMCRNTR"/>
<accession>K3WS04</accession>
<reference evidence="2" key="3">
    <citation type="submission" date="2015-02" db="UniProtKB">
        <authorList>
            <consortium name="EnsemblProtists"/>
        </authorList>
    </citation>
    <scope>IDENTIFICATION</scope>
    <source>
        <strain evidence="2">DAOM BR144</strain>
    </source>
</reference>
<evidence type="ECO:0008006" key="4">
    <source>
        <dbReference type="Google" id="ProtNLM"/>
    </source>
</evidence>
<dbReference type="PANTHER" id="PTHR13076:SF9">
    <property type="entry name" value="COILED-COIL AND C2 DOMAIN-CONTAINING PROTEIN 1-LIKE"/>
    <property type="match status" value="1"/>
</dbReference>
<dbReference type="HOGENOM" id="CLU_320438_0_0_1"/>
<feature type="region of interest" description="Disordered" evidence="1">
    <location>
        <begin position="139"/>
        <end position="168"/>
    </location>
</feature>
<dbReference type="InParanoid" id="K3WS04"/>
<feature type="compositionally biased region" description="Low complexity" evidence="1">
    <location>
        <begin position="10"/>
        <end position="22"/>
    </location>
</feature>
<dbReference type="EMBL" id="GL376585">
    <property type="status" value="NOT_ANNOTATED_CDS"/>
    <property type="molecule type" value="Genomic_DNA"/>
</dbReference>
<reference evidence="3" key="2">
    <citation type="submission" date="2010-04" db="EMBL/GenBank/DDBJ databases">
        <authorList>
            <person name="Buell R."/>
            <person name="Hamilton J."/>
            <person name="Hostetler J."/>
        </authorList>
    </citation>
    <scope>NUCLEOTIDE SEQUENCE [LARGE SCALE GENOMIC DNA]</scope>
    <source>
        <strain evidence="3">DAOM:BR144</strain>
    </source>
</reference>
<keyword evidence="3" id="KW-1185">Reference proteome</keyword>
<dbReference type="Proteomes" id="UP000019132">
    <property type="component" value="Unassembled WGS sequence"/>
</dbReference>